<feature type="compositionally biased region" description="Polar residues" evidence="3">
    <location>
        <begin position="50"/>
        <end position="63"/>
    </location>
</feature>
<feature type="compositionally biased region" description="Low complexity" evidence="3">
    <location>
        <begin position="31"/>
        <end position="49"/>
    </location>
</feature>
<name>A0A0H4TPT4_9BACT</name>
<feature type="region of interest" description="Disordered" evidence="3">
    <location>
        <begin position="24"/>
        <end position="63"/>
    </location>
</feature>
<dbReference type="Gene3D" id="2.60.40.420">
    <property type="entry name" value="Cupredoxins - blue copper proteins"/>
    <property type="match status" value="1"/>
</dbReference>
<keyword evidence="2" id="KW-0186">Copper</keyword>
<dbReference type="AlphaFoldDB" id="A0A0H4TPT4"/>
<dbReference type="PROSITE" id="PS51257">
    <property type="entry name" value="PROKAR_LIPOPROTEIN"/>
    <property type="match status" value="1"/>
</dbReference>
<dbReference type="InterPro" id="IPR000923">
    <property type="entry name" value="BlueCu_1"/>
</dbReference>
<dbReference type="GO" id="GO:0005507">
    <property type="term" value="F:copper ion binding"/>
    <property type="evidence" value="ECO:0007669"/>
    <property type="project" value="InterPro"/>
</dbReference>
<accession>A0A0H4TPT4</accession>
<sequence length="132" mass="12860">MNIRAGVGLAVTLAVAACGGGGGKDAGTGPYGTTPTSGTPGSGSPPASSNTVTATSGSTFSPSTLTVARGATVTFVFENVTHNVTFSNSSGAPSNIGDSNGTSVQRQFNTAGTFGFSCTIHGSYMTGQVTVQ</sequence>
<protein>
    <recommendedName>
        <fullName evidence="4">Blue (type 1) copper domain-containing protein</fullName>
    </recommendedName>
</protein>
<reference evidence="5" key="1">
    <citation type="journal article" date="2015" name="ISME J.">
        <title>Aquifer environment selects for microbial species cohorts in sediment and groundwater.</title>
        <authorList>
            <person name="Hug L.A."/>
            <person name="Thomas B.C."/>
            <person name="Brown C.T."/>
            <person name="Frischkorn K.R."/>
            <person name="Williams K.H."/>
            <person name="Tringe S.G."/>
            <person name="Banfield J.F."/>
        </authorList>
    </citation>
    <scope>NUCLEOTIDE SEQUENCE</scope>
</reference>
<dbReference type="InterPro" id="IPR008972">
    <property type="entry name" value="Cupredoxin"/>
</dbReference>
<proteinExistence type="predicted"/>
<evidence type="ECO:0000313" key="5">
    <source>
        <dbReference type="EMBL" id="AKQ02779.1"/>
    </source>
</evidence>
<evidence type="ECO:0000256" key="1">
    <source>
        <dbReference type="ARBA" id="ARBA00022723"/>
    </source>
</evidence>
<dbReference type="SUPFAM" id="SSF49503">
    <property type="entry name" value="Cupredoxins"/>
    <property type="match status" value="1"/>
</dbReference>
<feature type="domain" description="Blue (type 1) copper" evidence="4">
    <location>
        <begin position="58"/>
        <end position="132"/>
    </location>
</feature>
<dbReference type="EMBL" id="KT007003">
    <property type="protein sequence ID" value="AKQ02779.1"/>
    <property type="molecule type" value="Genomic_DNA"/>
</dbReference>
<evidence type="ECO:0000256" key="3">
    <source>
        <dbReference type="SAM" id="MobiDB-lite"/>
    </source>
</evidence>
<evidence type="ECO:0000259" key="4">
    <source>
        <dbReference type="Pfam" id="PF00127"/>
    </source>
</evidence>
<dbReference type="GO" id="GO:0009055">
    <property type="term" value="F:electron transfer activity"/>
    <property type="evidence" value="ECO:0007669"/>
    <property type="project" value="InterPro"/>
</dbReference>
<evidence type="ECO:0000256" key="2">
    <source>
        <dbReference type="ARBA" id="ARBA00023008"/>
    </source>
</evidence>
<dbReference type="Pfam" id="PF00127">
    <property type="entry name" value="Copper-bind"/>
    <property type="match status" value="1"/>
</dbReference>
<keyword evidence="1" id="KW-0479">Metal-binding</keyword>
<organism evidence="5">
    <name type="scientific">uncultured Gemmatimonadetes bacterium Rifle_16ft_4_minimus_37772</name>
    <dbReference type="NCBI Taxonomy" id="1665097"/>
    <lineage>
        <taxon>Bacteria</taxon>
        <taxon>Pseudomonadati</taxon>
        <taxon>Gemmatimonadota</taxon>
        <taxon>environmental samples</taxon>
    </lineage>
</organism>